<keyword evidence="3" id="KW-0378">Hydrolase</keyword>
<keyword evidence="8" id="KW-0732">Signal</keyword>
<sequence length="534" mass="59417">MVDRSRAGALAVVLVWHGVSGHRPPPPSRAHATHAASTTGAAAVPPIFCNRAVNLGRMEAIGFDMDHTLAQYKAEPFDQLAYRGAINKLIGLGYPPQIAGFEYDITRYQRGLVIDRARGNVLKMDRHKYVKVAQHGMREMDPEERKELYDRSRPSFDPPDFTNIDTAFMLVDVCLYCQLVDLKDSDAPGALGARSYAQIYSDVRRAVDLCHCDGVIKDDVMRTPADFIDPDSMMGAMLTRIRSAGQTPFLVTNSAWEYTDAVMTYLLGGERDGAAAFGHADWTGFFDVIIVGARKPAFLLDSNLPIFRVRQSDGSLLNLENAEFASAASVAAVLRAGKVFQGGNWNHLHKLVGLSSVDRLLYVGDHMYSDVLRAKRSLGWRTMLVVPELDKETRVRKEHSRMREAIQDARDELLSLERELADLELIVEPLVSPAPDAAVPADAAAQRDVLGGALAAAKATLAERVLAYHRKFHPHWGQLFKTGYQNSRFAQQVENYACLYAARASHLGFYSPRTRFHTIVDEMPHDRHERSSQP</sequence>
<feature type="binding site" evidence="6">
    <location>
        <position position="365"/>
    </location>
    <ligand>
        <name>Mg(2+)</name>
        <dbReference type="ChEBI" id="CHEBI:18420"/>
    </ligand>
</feature>
<feature type="signal peptide" evidence="8">
    <location>
        <begin position="1"/>
        <end position="21"/>
    </location>
</feature>
<keyword evidence="10" id="KW-1185">Reference proteome</keyword>
<evidence type="ECO:0000313" key="10">
    <source>
        <dbReference type="Proteomes" id="UP000751190"/>
    </source>
</evidence>
<dbReference type="GO" id="GO:0008253">
    <property type="term" value="F:5'-nucleotidase activity"/>
    <property type="evidence" value="ECO:0007669"/>
    <property type="project" value="TreeGrafter"/>
</dbReference>
<proteinExistence type="inferred from homology"/>
<evidence type="ECO:0000256" key="7">
    <source>
        <dbReference type="SAM" id="Coils"/>
    </source>
</evidence>
<dbReference type="NCBIfam" id="TIGR02244">
    <property type="entry name" value="HAD-IG-Ncltidse"/>
    <property type="match status" value="1"/>
</dbReference>
<keyword evidence="7" id="KW-0175">Coiled coil</keyword>
<organism evidence="9 10">
    <name type="scientific">Diacronema lutheri</name>
    <name type="common">Unicellular marine alga</name>
    <name type="synonym">Monochrysis lutheri</name>
    <dbReference type="NCBI Taxonomy" id="2081491"/>
    <lineage>
        <taxon>Eukaryota</taxon>
        <taxon>Haptista</taxon>
        <taxon>Haptophyta</taxon>
        <taxon>Pavlovophyceae</taxon>
        <taxon>Pavlovales</taxon>
        <taxon>Pavlovaceae</taxon>
        <taxon>Diacronema</taxon>
    </lineage>
</organism>
<feature type="active site" description="Proton donor" evidence="5">
    <location>
        <position position="66"/>
    </location>
</feature>
<feature type="binding site" evidence="6">
    <location>
        <position position="64"/>
    </location>
    <ligand>
        <name>Mg(2+)</name>
        <dbReference type="ChEBI" id="CHEBI:18420"/>
    </ligand>
</feature>
<dbReference type="Pfam" id="PF05761">
    <property type="entry name" value="5_nucleotid"/>
    <property type="match status" value="1"/>
</dbReference>
<dbReference type="GO" id="GO:0046872">
    <property type="term" value="F:metal ion binding"/>
    <property type="evidence" value="ECO:0007669"/>
    <property type="project" value="UniProtKB-KW"/>
</dbReference>
<evidence type="ECO:0000313" key="9">
    <source>
        <dbReference type="EMBL" id="KAG8469833.1"/>
    </source>
</evidence>
<dbReference type="AlphaFoldDB" id="A0A8J5XKN9"/>
<dbReference type="Proteomes" id="UP000751190">
    <property type="component" value="Unassembled WGS sequence"/>
</dbReference>
<dbReference type="SUPFAM" id="SSF56784">
    <property type="entry name" value="HAD-like"/>
    <property type="match status" value="1"/>
</dbReference>
<gene>
    <name evidence="9" type="ORF">KFE25_006288</name>
</gene>
<evidence type="ECO:0000256" key="2">
    <source>
        <dbReference type="ARBA" id="ARBA00022723"/>
    </source>
</evidence>
<evidence type="ECO:0000256" key="8">
    <source>
        <dbReference type="SAM" id="SignalP"/>
    </source>
</evidence>
<dbReference type="OrthoDB" id="10252832at2759"/>
<feature type="chain" id="PRO_5035242395" description="5'-nucleotidase" evidence="8">
    <location>
        <begin position="22"/>
        <end position="534"/>
    </location>
</feature>
<reference evidence="9" key="1">
    <citation type="submission" date="2021-05" db="EMBL/GenBank/DDBJ databases">
        <title>The genome of the haptophyte Pavlova lutheri (Diacronema luteri, Pavlovales) - a model for lipid biosynthesis in eukaryotic algae.</title>
        <authorList>
            <person name="Hulatt C.J."/>
            <person name="Posewitz M.C."/>
        </authorList>
    </citation>
    <scope>NUCLEOTIDE SEQUENCE</scope>
    <source>
        <strain evidence="9">NIVA-4/92</strain>
    </source>
</reference>
<feature type="binding site" evidence="6">
    <location>
        <position position="66"/>
    </location>
    <ligand>
        <name>GMP</name>
        <dbReference type="ChEBI" id="CHEBI:58115"/>
    </ligand>
</feature>
<protein>
    <recommendedName>
        <fullName evidence="11">5'-nucleotidase</fullName>
    </recommendedName>
</protein>
<accession>A0A8J5XKN9</accession>
<dbReference type="Gene3D" id="3.40.50.1000">
    <property type="entry name" value="HAD superfamily/HAD-like"/>
    <property type="match status" value="1"/>
</dbReference>
<dbReference type="InterPro" id="IPR008380">
    <property type="entry name" value="HAD-SF_hydro_IG_5-nucl"/>
</dbReference>
<keyword evidence="4 6" id="KW-0460">Magnesium</keyword>
<dbReference type="OMA" id="YVGDHMY"/>
<dbReference type="InterPro" id="IPR016695">
    <property type="entry name" value="Pur_nucleotidase"/>
</dbReference>
<feature type="active site" description="Nucleophile" evidence="5">
    <location>
        <position position="64"/>
    </location>
</feature>
<evidence type="ECO:0000256" key="4">
    <source>
        <dbReference type="ARBA" id="ARBA00022842"/>
    </source>
</evidence>
<comment type="caution">
    <text evidence="9">The sequence shown here is derived from an EMBL/GenBank/DDBJ whole genome shotgun (WGS) entry which is preliminary data.</text>
</comment>
<feature type="coiled-coil region" evidence="7">
    <location>
        <begin position="399"/>
        <end position="426"/>
    </location>
</feature>
<evidence type="ECO:0000256" key="1">
    <source>
        <dbReference type="ARBA" id="ARBA00009589"/>
    </source>
</evidence>
<evidence type="ECO:0000256" key="5">
    <source>
        <dbReference type="PIRSR" id="PIRSR017434-1"/>
    </source>
</evidence>
<evidence type="ECO:0008006" key="11">
    <source>
        <dbReference type="Google" id="ProtNLM"/>
    </source>
</evidence>
<dbReference type="PANTHER" id="PTHR12103">
    <property type="entry name" value="5'-NUCLEOTIDASE DOMAIN-CONTAINING"/>
    <property type="match status" value="1"/>
</dbReference>
<dbReference type="InterPro" id="IPR036412">
    <property type="entry name" value="HAD-like_sf"/>
</dbReference>
<evidence type="ECO:0000256" key="3">
    <source>
        <dbReference type="ARBA" id="ARBA00022801"/>
    </source>
</evidence>
<comment type="similarity">
    <text evidence="1">Belongs to the 5'(3')-deoxyribonucleotidase family.</text>
</comment>
<dbReference type="EMBL" id="JAGTXO010000002">
    <property type="protein sequence ID" value="KAG8469833.1"/>
    <property type="molecule type" value="Genomic_DNA"/>
</dbReference>
<comment type="cofactor">
    <cofactor evidence="6">
        <name>Mg(2+)</name>
        <dbReference type="ChEBI" id="CHEBI:18420"/>
    </cofactor>
    <text evidence="6">Binds 1 Mg(2+) ion per subunit.</text>
</comment>
<evidence type="ECO:0000256" key="6">
    <source>
        <dbReference type="PIRSR" id="PIRSR017434-2"/>
    </source>
</evidence>
<dbReference type="InterPro" id="IPR023214">
    <property type="entry name" value="HAD_sf"/>
</dbReference>
<dbReference type="PANTHER" id="PTHR12103:SF15">
    <property type="entry name" value="CYTOSOLIC PURINE 5'-NUCLEOTIDASE"/>
    <property type="match status" value="1"/>
</dbReference>
<name>A0A8J5XKN9_DIALT</name>
<keyword evidence="2 6" id="KW-0479">Metal-binding</keyword>
<dbReference type="PIRSF" id="PIRSF017434">
    <property type="entry name" value="Purine_5'-nucleotidase"/>
    <property type="match status" value="1"/>
</dbReference>